<proteinExistence type="predicted"/>
<gene>
    <name evidence="2" type="ORF">KF282_2566</name>
</gene>
<dbReference type="AlphaFoldDB" id="A0A0V8CIZ2"/>
<accession>A0A0V8CIZ2</accession>
<evidence type="ECO:0000256" key="1">
    <source>
        <dbReference type="SAM" id="Phobius"/>
    </source>
</evidence>
<protein>
    <submittedName>
        <fullName evidence="2">Uncharacterized protein</fullName>
    </submittedName>
</protein>
<dbReference type="PATRIC" id="fig|1360.105.peg.2350"/>
<sequence length="46" mass="5232">MNFLNIVGNRGKTTVLEEIIKAVIILKTAFIIVLFFMLLCFGLFIL</sequence>
<reference evidence="3" key="1">
    <citation type="submission" date="2015-10" db="EMBL/GenBank/DDBJ databases">
        <title>Draft Genome Sequences of 11 Lactococcus lactis subspecies cremoris strains.</title>
        <authorList>
            <person name="Wels M."/>
            <person name="Backus L."/>
            <person name="Boekhorst J."/>
            <person name="Dijkstra A."/>
            <person name="Beerthuizen M."/>
            <person name="Kelly W."/>
            <person name="Siezen R."/>
            <person name="Bachmann H."/>
            <person name="Van Hijum S."/>
        </authorList>
    </citation>
    <scope>NUCLEOTIDE SEQUENCE [LARGE SCALE GENOMIC DNA]</scope>
    <source>
        <strain evidence="3">KF282</strain>
    </source>
</reference>
<organism evidence="2 3">
    <name type="scientific">Lactococcus lactis subsp. lactis</name>
    <name type="common">Streptococcus lactis</name>
    <dbReference type="NCBI Taxonomy" id="1360"/>
    <lineage>
        <taxon>Bacteria</taxon>
        <taxon>Bacillati</taxon>
        <taxon>Bacillota</taxon>
        <taxon>Bacilli</taxon>
        <taxon>Lactobacillales</taxon>
        <taxon>Streptococcaceae</taxon>
        <taxon>Lactococcus</taxon>
    </lineage>
</organism>
<dbReference type="EMBL" id="LKLN01000091">
    <property type="protein sequence ID" value="KSU01316.1"/>
    <property type="molecule type" value="Genomic_DNA"/>
</dbReference>
<evidence type="ECO:0000313" key="2">
    <source>
        <dbReference type="EMBL" id="KSU01316.1"/>
    </source>
</evidence>
<feature type="transmembrane region" description="Helical" evidence="1">
    <location>
        <begin position="20"/>
        <end position="45"/>
    </location>
</feature>
<name>A0A0V8CIZ2_LACLL</name>
<dbReference type="Proteomes" id="UP000053058">
    <property type="component" value="Unassembled WGS sequence"/>
</dbReference>
<keyword evidence="1" id="KW-0472">Membrane</keyword>
<keyword evidence="1" id="KW-1133">Transmembrane helix</keyword>
<comment type="caution">
    <text evidence="2">The sequence shown here is derived from an EMBL/GenBank/DDBJ whole genome shotgun (WGS) entry which is preliminary data.</text>
</comment>
<keyword evidence="1" id="KW-0812">Transmembrane</keyword>
<evidence type="ECO:0000313" key="3">
    <source>
        <dbReference type="Proteomes" id="UP000053058"/>
    </source>
</evidence>